<dbReference type="EMBL" id="KZ821680">
    <property type="protein sequence ID" value="PYH85264.1"/>
    <property type="molecule type" value="Genomic_DNA"/>
</dbReference>
<sequence>MGVPITPHCVAFMIQDQQIDQAAQVLREAQYPDCKDLDQFAADPGNFQSQIRCHALTGGDPDARYKRPIPAHPYYMVTSDARLYRPSFGGGDGLMLNCLGRQSRKSYPVKMLHPERYVENLVYLMIRDIGYNVHHGWEIEFKCMVSCSQLLSPPDEALATIDVSLGDLQEGPISEWIGLHREWDRNYAAVCVRFAALHRQIKKSGQLGEPLMTPGEAMSVKPEHIENCLKNMEDGLPPFPNRLDMSGWTCQLM</sequence>
<dbReference type="OrthoDB" id="4499271at2759"/>
<evidence type="ECO:0000313" key="2">
    <source>
        <dbReference type="Proteomes" id="UP000248340"/>
    </source>
</evidence>
<organism evidence="1 2">
    <name type="scientific">Aspergillus uvarum CBS 121591</name>
    <dbReference type="NCBI Taxonomy" id="1448315"/>
    <lineage>
        <taxon>Eukaryota</taxon>
        <taxon>Fungi</taxon>
        <taxon>Dikarya</taxon>
        <taxon>Ascomycota</taxon>
        <taxon>Pezizomycotina</taxon>
        <taxon>Eurotiomycetes</taxon>
        <taxon>Eurotiomycetidae</taxon>
        <taxon>Eurotiales</taxon>
        <taxon>Aspergillaceae</taxon>
        <taxon>Aspergillus</taxon>
        <taxon>Aspergillus subgen. Circumdati</taxon>
    </lineage>
</organism>
<proteinExistence type="predicted"/>
<reference evidence="1 2" key="1">
    <citation type="submission" date="2016-12" db="EMBL/GenBank/DDBJ databases">
        <title>The genomes of Aspergillus section Nigri reveals drivers in fungal speciation.</title>
        <authorList>
            <consortium name="DOE Joint Genome Institute"/>
            <person name="Vesth T.C."/>
            <person name="Nybo J."/>
            <person name="Theobald S."/>
            <person name="Brandl J."/>
            <person name="Frisvad J.C."/>
            <person name="Nielsen K.F."/>
            <person name="Lyhne E.K."/>
            <person name="Kogle M.E."/>
            <person name="Kuo A."/>
            <person name="Riley R."/>
            <person name="Clum A."/>
            <person name="Nolan M."/>
            <person name="Lipzen A."/>
            <person name="Salamov A."/>
            <person name="Henrissat B."/>
            <person name="Wiebenga A."/>
            <person name="De Vries R.P."/>
            <person name="Grigoriev I.V."/>
            <person name="Mortensen U.H."/>
            <person name="Andersen M.R."/>
            <person name="Baker S.E."/>
        </authorList>
    </citation>
    <scope>NUCLEOTIDE SEQUENCE [LARGE SCALE GENOMIC DNA]</scope>
    <source>
        <strain evidence="1 2">CBS 121591</strain>
    </source>
</reference>
<dbReference type="GeneID" id="37139568"/>
<evidence type="ECO:0000313" key="1">
    <source>
        <dbReference type="EMBL" id="PYH85264.1"/>
    </source>
</evidence>
<gene>
    <name evidence="1" type="ORF">BO82DRAFT_361708</name>
</gene>
<dbReference type="RefSeq" id="XP_025495464.1">
    <property type="nucleotide sequence ID" value="XM_025636827.1"/>
</dbReference>
<protein>
    <submittedName>
        <fullName evidence="1">Uncharacterized protein</fullName>
    </submittedName>
</protein>
<keyword evidence="2" id="KW-1185">Reference proteome</keyword>
<dbReference type="Proteomes" id="UP000248340">
    <property type="component" value="Unassembled WGS sequence"/>
</dbReference>
<name>A0A319CJ71_9EURO</name>
<dbReference type="AlphaFoldDB" id="A0A319CJ71"/>
<dbReference type="VEuPathDB" id="FungiDB:BO82DRAFT_361708"/>
<accession>A0A319CJ71</accession>